<gene>
    <name evidence="2" type="ORF">CK820_G0036536</name>
</gene>
<feature type="region of interest" description="Disordered" evidence="1">
    <location>
        <begin position="1"/>
        <end position="47"/>
    </location>
</feature>
<name>A0A2J8KR78_PANTR</name>
<sequence length="47" mass="5132">MSNQQMHGKTASLNSPVSCKEKPDRVEEPPDYSAIPLSQCGSLSQVR</sequence>
<evidence type="ECO:0000313" key="2">
    <source>
        <dbReference type="EMBL" id="PNI37535.1"/>
    </source>
</evidence>
<dbReference type="AlphaFoldDB" id="A0A2J8KR78"/>
<reference evidence="2 3" key="1">
    <citation type="submission" date="2017-12" db="EMBL/GenBank/DDBJ databases">
        <title>High-resolution comparative analysis of great ape genomes.</title>
        <authorList>
            <person name="Pollen A."/>
            <person name="Hastie A."/>
            <person name="Hormozdiari F."/>
            <person name="Dougherty M."/>
            <person name="Liu R."/>
            <person name="Chaisson M."/>
            <person name="Hoppe E."/>
            <person name="Hill C."/>
            <person name="Pang A."/>
            <person name="Hillier L."/>
            <person name="Baker C."/>
            <person name="Armstrong J."/>
            <person name="Shendure J."/>
            <person name="Paten B."/>
            <person name="Wilson R."/>
            <person name="Chao H."/>
            <person name="Schneider V."/>
            <person name="Ventura M."/>
            <person name="Kronenberg Z."/>
            <person name="Murali S."/>
            <person name="Gordon D."/>
            <person name="Cantsilieris S."/>
            <person name="Munson K."/>
            <person name="Nelson B."/>
            <person name="Raja A."/>
            <person name="Underwood J."/>
            <person name="Diekhans M."/>
            <person name="Fiddes I."/>
            <person name="Haussler D."/>
            <person name="Eichler E."/>
        </authorList>
    </citation>
    <scope>NUCLEOTIDE SEQUENCE [LARGE SCALE GENOMIC DNA]</scope>
    <source>
        <strain evidence="2">Yerkes chimp pedigree #C0471</strain>
    </source>
</reference>
<feature type="compositionally biased region" description="Basic and acidic residues" evidence="1">
    <location>
        <begin position="19"/>
        <end position="28"/>
    </location>
</feature>
<dbReference type="Proteomes" id="UP000236370">
    <property type="component" value="Unassembled WGS sequence"/>
</dbReference>
<comment type="caution">
    <text evidence="2">The sequence shown here is derived from an EMBL/GenBank/DDBJ whole genome shotgun (WGS) entry which is preliminary data.</text>
</comment>
<accession>A0A2J8KR78</accession>
<dbReference type="EMBL" id="NBAG03000345">
    <property type="protein sequence ID" value="PNI37535.1"/>
    <property type="molecule type" value="Genomic_DNA"/>
</dbReference>
<evidence type="ECO:0000256" key="1">
    <source>
        <dbReference type="SAM" id="MobiDB-lite"/>
    </source>
</evidence>
<organism evidence="2 3">
    <name type="scientific">Pan troglodytes</name>
    <name type="common">Chimpanzee</name>
    <dbReference type="NCBI Taxonomy" id="9598"/>
    <lineage>
        <taxon>Eukaryota</taxon>
        <taxon>Metazoa</taxon>
        <taxon>Chordata</taxon>
        <taxon>Craniata</taxon>
        <taxon>Vertebrata</taxon>
        <taxon>Euteleostomi</taxon>
        <taxon>Mammalia</taxon>
        <taxon>Eutheria</taxon>
        <taxon>Euarchontoglires</taxon>
        <taxon>Primates</taxon>
        <taxon>Haplorrhini</taxon>
        <taxon>Catarrhini</taxon>
        <taxon>Hominidae</taxon>
        <taxon>Pan</taxon>
    </lineage>
</organism>
<protein>
    <submittedName>
        <fullName evidence="2">GRAMD2A isoform 11</fullName>
    </submittedName>
</protein>
<feature type="compositionally biased region" description="Polar residues" evidence="1">
    <location>
        <begin position="1"/>
        <end position="17"/>
    </location>
</feature>
<evidence type="ECO:0000313" key="3">
    <source>
        <dbReference type="Proteomes" id="UP000236370"/>
    </source>
</evidence>
<proteinExistence type="predicted"/>